<dbReference type="STRING" id="1484053.SAMN05444274_103209"/>
<evidence type="ECO:0000256" key="6">
    <source>
        <dbReference type="ARBA" id="ARBA00023157"/>
    </source>
</evidence>
<comment type="catalytic activity">
    <reaction evidence="11">
        <text>a hydroperoxide + [thioredoxin]-dithiol = an alcohol + [thioredoxin]-disulfide + H2O</text>
        <dbReference type="Rhea" id="RHEA:62620"/>
        <dbReference type="Rhea" id="RHEA-COMP:10698"/>
        <dbReference type="Rhea" id="RHEA-COMP:10700"/>
        <dbReference type="ChEBI" id="CHEBI:15377"/>
        <dbReference type="ChEBI" id="CHEBI:29950"/>
        <dbReference type="ChEBI" id="CHEBI:30879"/>
        <dbReference type="ChEBI" id="CHEBI:35924"/>
        <dbReference type="ChEBI" id="CHEBI:50058"/>
        <dbReference type="EC" id="1.11.1.24"/>
    </reaction>
</comment>
<keyword evidence="5" id="KW-0560">Oxidoreductase</keyword>
<gene>
    <name evidence="14" type="ORF">SAMN05444274_103209</name>
</gene>
<evidence type="ECO:0000256" key="7">
    <source>
        <dbReference type="ARBA" id="ARBA00023284"/>
    </source>
</evidence>
<dbReference type="GO" id="GO:0008379">
    <property type="term" value="F:thioredoxin peroxidase activity"/>
    <property type="evidence" value="ECO:0007669"/>
    <property type="project" value="TreeGrafter"/>
</dbReference>
<dbReference type="SUPFAM" id="SSF52833">
    <property type="entry name" value="Thioredoxin-like"/>
    <property type="match status" value="1"/>
</dbReference>
<dbReference type="Proteomes" id="UP000184164">
    <property type="component" value="Unassembled WGS sequence"/>
</dbReference>
<evidence type="ECO:0000313" key="14">
    <source>
        <dbReference type="EMBL" id="SHF00060.1"/>
    </source>
</evidence>
<dbReference type="EC" id="1.11.1.24" evidence="2"/>
<organism evidence="14 15">
    <name type="scientific">Mariniphaga anaerophila</name>
    <dbReference type="NCBI Taxonomy" id="1484053"/>
    <lineage>
        <taxon>Bacteria</taxon>
        <taxon>Pseudomonadati</taxon>
        <taxon>Bacteroidota</taxon>
        <taxon>Bacteroidia</taxon>
        <taxon>Marinilabiliales</taxon>
        <taxon>Prolixibacteraceae</taxon>
        <taxon>Mariniphaga</taxon>
    </lineage>
</organism>
<evidence type="ECO:0000256" key="8">
    <source>
        <dbReference type="ARBA" id="ARBA00032824"/>
    </source>
</evidence>
<dbReference type="PANTHER" id="PTHR42801">
    <property type="entry name" value="THIOREDOXIN-DEPENDENT PEROXIDE REDUCTASE"/>
    <property type="match status" value="1"/>
</dbReference>
<proteinExistence type="inferred from homology"/>
<accession>A0A1M4Y2Z4</accession>
<evidence type="ECO:0000259" key="13">
    <source>
        <dbReference type="PROSITE" id="PS51352"/>
    </source>
</evidence>
<dbReference type="CDD" id="cd02970">
    <property type="entry name" value="PRX_like2"/>
    <property type="match status" value="1"/>
</dbReference>
<dbReference type="Gene3D" id="3.40.30.10">
    <property type="entry name" value="Glutaredoxin"/>
    <property type="match status" value="1"/>
</dbReference>
<keyword evidence="12" id="KW-0732">Signal</keyword>
<comment type="function">
    <text evidence="1">Thiol-specific peroxidase that catalyzes the reduction of hydrogen peroxide and organic hydroperoxides to water and alcohols, respectively. Plays a role in cell protection against oxidative stress by detoxifying peroxides and as sensor of hydrogen peroxide-mediated signaling events.</text>
</comment>
<name>A0A1M4Y2Z4_9BACT</name>
<keyword evidence="3" id="KW-0575">Peroxidase</keyword>
<keyword evidence="15" id="KW-1185">Reference proteome</keyword>
<evidence type="ECO:0000256" key="4">
    <source>
        <dbReference type="ARBA" id="ARBA00022862"/>
    </source>
</evidence>
<dbReference type="AlphaFoldDB" id="A0A1M4Y2Z4"/>
<feature type="chain" id="PRO_5012883528" description="thioredoxin-dependent peroxiredoxin" evidence="12">
    <location>
        <begin position="18"/>
        <end position="194"/>
    </location>
</feature>
<dbReference type="GO" id="GO:0034599">
    <property type="term" value="P:cellular response to oxidative stress"/>
    <property type="evidence" value="ECO:0007669"/>
    <property type="project" value="TreeGrafter"/>
</dbReference>
<keyword evidence="6" id="KW-1015">Disulfide bond</keyword>
<evidence type="ECO:0000256" key="11">
    <source>
        <dbReference type="ARBA" id="ARBA00049091"/>
    </source>
</evidence>
<dbReference type="GO" id="GO:0005737">
    <property type="term" value="C:cytoplasm"/>
    <property type="evidence" value="ECO:0007669"/>
    <property type="project" value="TreeGrafter"/>
</dbReference>
<dbReference type="OrthoDB" id="9805634at2"/>
<feature type="domain" description="Thioredoxin" evidence="13">
    <location>
        <begin position="29"/>
        <end position="194"/>
    </location>
</feature>
<feature type="signal peptide" evidence="12">
    <location>
        <begin position="1"/>
        <end position="17"/>
    </location>
</feature>
<dbReference type="InterPro" id="IPR036249">
    <property type="entry name" value="Thioredoxin-like_sf"/>
</dbReference>
<dbReference type="InterPro" id="IPR013766">
    <property type="entry name" value="Thioredoxin_domain"/>
</dbReference>
<dbReference type="InterPro" id="IPR000866">
    <property type="entry name" value="AhpC/TSA"/>
</dbReference>
<dbReference type="GO" id="GO:0045454">
    <property type="term" value="P:cell redox homeostasis"/>
    <property type="evidence" value="ECO:0007669"/>
    <property type="project" value="TreeGrafter"/>
</dbReference>
<keyword evidence="7" id="KW-0676">Redox-active center</keyword>
<comment type="similarity">
    <text evidence="9">Belongs to the peroxiredoxin family. BCP/PrxQ subfamily.</text>
</comment>
<dbReference type="PANTHER" id="PTHR42801:SF7">
    <property type="entry name" value="SLL1159 PROTEIN"/>
    <property type="match status" value="1"/>
</dbReference>
<evidence type="ECO:0000256" key="5">
    <source>
        <dbReference type="ARBA" id="ARBA00023002"/>
    </source>
</evidence>
<evidence type="ECO:0000256" key="3">
    <source>
        <dbReference type="ARBA" id="ARBA00022559"/>
    </source>
</evidence>
<evidence type="ECO:0000256" key="2">
    <source>
        <dbReference type="ARBA" id="ARBA00013017"/>
    </source>
</evidence>
<evidence type="ECO:0000256" key="1">
    <source>
        <dbReference type="ARBA" id="ARBA00003330"/>
    </source>
</evidence>
<keyword evidence="4" id="KW-0049">Antioxidant</keyword>
<evidence type="ECO:0000256" key="10">
    <source>
        <dbReference type="ARBA" id="ARBA00042639"/>
    </source>
</evidence>
<evidence type="ECO:0000313" key="15">
    <source>
        <dbReference type="Proteomes" id="UP000184164"/>
    </source>
</evidence>
<dbReference type="EMBL" id="FQUM01000003">
    <property type="protein sequence ID" value="SHF00060.1"/>
    <property type="molecule type" value="Genomic_DNA"/>
</dbReference>
<protein>
    <recommendedName>
        <fullName evidence="2">thioredoxin-dependent peroxiredoxin</fullName>
        <ecNumber evidence="2">1.11.1.24</ecNumber>
    </recommendedName>
    <alternativeName>
        <fullName evidence="8">Thioredoxin peroxidase</fullName>
    </alternativeName>
    <alternativeName>
        <fullName evidence="10">Thioredoxin-dependent peroxiredoxin Bcp</fullName>
    </alternativeName>
</protein>
<sequence length="194" mass="21538">MKQLLVLLLFAGNYAIAQIPQLPEQISPLLIGEQVPEASLKSDDNSTVQLSKVLSEKPTVLLFYRGGWCPYCNAHLSDIQEVEKEIIDLGYQIVAVSPDAPENLKITEDDKNIQYKLYSDADGQLIKNMGIAFKAPEKYYGMLEIKSGGMNKGLLPVPSVFIVSPSGKIQFEYINPDYTTRLSGKLLLAILKNM</sequence>
<evidence type="ECO:0000256" key="9">
    <source>
        <dbReference type="ARBA" id="ARBA00038489"/>
    </source>
</evidence>
<dbReference type="InterPro" id="IPR050924">
    <property type="entry name" value="Peroxiredoxin_BCP/PrxQ"/>
</dbReference>
<dbReference type="RefSeq" id="WP_073000253.1">
    <property type="nucleotide sequence ID" value="NZ_FQUM01000003.1"/>
</dbReference>
<evidence type="ECO:0000256" key="12">
    <source>
        <dbReference type="SAM" id="SignalP"/>
    </source>
</evidence>
<dbReference type="Pfam" id="PF00578">
    <property type="entry name" value="AhpC-TSA"/>
    <property type="match status" value="1"/>
</dbReference>
<dbReference type="PROSITE" id="PS51352">
    <property type="entry name" value="THIOREDOXIN_2"/>
    <property type="match status" value="1"/>
</dbReference>
<reference evidence="14 15" key="1">
    <citation type="submission" date="2016-11" db="EMBL/GenBank/DDBJ databases">
        <authorList>
            <person name="Jaros S."/>
            <person name="Januszkiewicz K."/>
            <person name="Wedrychowicz H."/>
        </authorList>
    </citation>
    <scope>NUCLEOTIDE SEQUENCE [LARGE SCALE GENOMIC DNA]</scope>
    <source>
        <strain evidence="14 15">DSM 26910</strain>
    </source>
</reference>